<keyword evidence="1" id="KW-0472">Membrane</keyword>
<feature type="transmembrane region" description="Helical" evidence="1">
    <location>
        <begin position="354"/>
        <end position="375"/>
    </location>
</feature>
<feature type="transmembrane region" description="Helical" evidence="1">
    <location>
        <begin position="138"/>
        <end position="159"/>
    </location>
</feature>
<protein>
    <recommendedName>
        <fullName evidence="4">Glycosyltransferase RgtA/B/C/D-like domain-containing protein</fullName>
    </recommendedName>
</protein>
<sequence>MQSTYTGYVGRAEWRWVSVVTALVVILTTLPYLVVAFYPSSEHFLGVLYHYQDGAVYLSKMMQGAQGAWLVHFQHTPEPHLSALIYPIYIILGQLARLSFIPIVLVFHVVRLLSMLVMCSALYQLGASIWVKVRARRIFFIIVMFGSGFGWLVAIVSGGDFSTPDLTMPSIYPLYASIVNVHYPLTIAFLALLATVFVHVFRPGFEANPTVDNGGAIAFLVGIVLAFLYQEALLAIVVAVIGSTLAQWILQRKVTAMEYRWALWFIVPSLPIVLYYIVVSASNSAVELWLSQRTGMLPSLPLMLLGFGLPLILAIPGLVRALRRFEPDGDRFMLLWIFSMVVSCLVSTNGRANYLAGLMIPLAYFATRAIEDFWFKKIVLRRAYQQQLYIVFVPLIALTNIFVLLLPVHGVLQNQPIGAFVSNDYREAFRWLADHTTTNQVVLAAPDVGTWVPVEVGARAYYGHPIETLHARQRLGEVNQFYSAESVDDCIFIEDADFIQQNQFLVPYVLFGPQEAAIGTPPCLNDFVLVTQYGNVEIYATQFASANPE</sequence>
<feature type="transmembrane region" description="Helical" evidence="1">
    <location>
        <begin position="210"/>
        <end position="227"/>
    </location>
</feature>
<feature type="transmembrane region" description="Helical" evidence="1">
    <location>
        <begin position="331"/>
        <end position="348"/>
    </location>
</feature>
<gene>
    <name evidence="2" type="ORF">G4Y79_12840</name>
</gene>
<keyword evidence="1" id="KW-0812">Transmembrane</keyword>
<feature type="transmembrane region" description="Helical" evidence="1">
    <location>
        <begin position="387"/>
        <end position="408"/>
    </location>
</feature>
<organism evidence="2 3">
    <name type="scientific">Phototrophicus methaneseepsis</name>
    <dbReference type="NCBI Taxonomy" id="2710758"/>
    <lineage>
        <taxon>Bacteria</taxon>
        <taxon>Bacillati</taxon>
        <taxon>Chloroflexota</taxon>
        <taxon>Candidatus Thermofontia</taxon>
        <taxon>Phototrophicales</taxon>
        <taxon>Phototrophicaceae</taxon>
        <taxon>Phototrophicus</taxon>
    </lineage>
</organism>
<keyword evidence="3" id="KW-1185">Reference proteome</keyword>
<dbReference type="RefSeq" id="WP_195168674.1">
    <property type="nucleotide sequence ID" value="NZ_CP062983.1"/>
</dbReference>
<evidence type="ECO:0000313" key="2">
    <source>
        <dbReference type="EMBL" id="QPC80599.1"/>
    </source>
</evidence>
<dbReference type="AlphaFoldDB" id="A0A7S8E5D5"/>
<feature type="transmembrane region" description="Helical" evidence="1">
    <location>
        <begin position="262"/>
        <end position="279"/>
    </location>
</feature>
<evidence type="ECO:0008006" key="4">
    <source>
        <dbReference type="Google" id="ProtNLM"/>
    </source>
</evidence>
<feature type="transmembrane region" description="Helical" evidence="1">
    <location>
        <begin position="299"/>
        <end position="319"/>
    </location>
</feature>
<keyword evidence="1" id="KW-1133">Transmembrane helix</keyword>
<proteinExistence type="predicted"/>
<accession>A0A7S8E5D5</accession>
<feature type="transmembrane region" description="Helical" evidence="1">
    <location>
        <begin position="84"/>
        <end position="106"/>
    </location>
</feature>
<feature type="transmembrane region" description="Helical" evidence="1">
    <location>
        <begin position="171"/>
        <end position="198"/>
    </location>
</feature>
<reference evidence="2 3" key="1">
    <citation type="submission" date="2020-02" db="EMBL/GenBank/DDBJ databases">
        <authorList>
            <person name="Zheng R.K."/>
            <person name="Sun C.M."/>
        </authorList>
    </citation>
    <scope>NUCLEOTIDE SEQUENCE [LARGE SCALE GENOMIC DNA]</scope>
    <source>
        <strain evidence="3">rifampicinis</strain>
    </source>
</reference>
<dbReference type="EMBL" id="CP062983">
    <property type="protein sequence ID" value="QPC80599.1"/>
    <property type="molecule type" value="Genomic_DNA"/>
</dbReference>
<evidence type="ECO:0000313" key="3">
    <source>
        <dbReference type="Proteomes" id="UP000594468"/>
    </source>
</evidence>
<name>A0A7S8E5D5_9CHLR</name>
<feature type="transmembrane region" description="Helical" evidence="1">
    <location>
        <begin position="16"/>
        <end position="38"/>
    </location>
</feature>
<evidence type="ECO:0000256" key="1">
    <source>
        <dbReference type="SAM" id="Phobius"/>
    </source>
</evidence>
<feature type="transmembrane region" description="Helical" evidence="1">
    <location>
        <begin position="112"/>
        <end position="131"/>
    </location>
</feature>
<dbReference type="Proteomes" id="UP000594468">
    <property type="component" value="Chromosome"/>
</dbReference>
<dbReference type="KEGG" id="pmet:G4Y79_12840"/>